<feature type="domain" description="Peptidase A2" evidence="2">
    <location>
        <begin position="275"/>
        <end position="288"/>
    </location>
</feature>
<dbReference type="PROSITE" id="PS50175">
    <property type="entry name" value="ASP_PROT_RETROV"/>
    <property type="match status" value="1"/>
</dbReference>
<dbReference type="Proteomes" id="UP000054495">
    <property type="component" value="Unassembled WGS sequence"/>
</dbReference>
<dbReference type="InterPro" id="IPR001995">
    <property type="entry name" value="Peptidase_A2_cat"/>
</dbReference>
<dbReference type="InterPro" id="IPR001969">
    <property type="entry name" value="Aspartic_peptidase_AS"/>
</dbReference>
<name>A0A0D6LI10_9BILA</name>
<protein>
    <submittedName>
        <fullName evidence="3">Tas retrotransposon peptidase A16</fullName>
    </submittedName>
</protein>
<proteinExistence type="predicted"/>
<accession>A0A0D6LI10</accession>
<dbReference type="InterPro" id="IPR008737">
    <property type="entry name" value="DUF1758"/>
</dbReference>
<sequence>MSYELNATSKLVIEALENFTKTVDQVEEFQSGDQETQIQDYIDKTHTVLENAQTLTIQIERKKVGLQQPMSANEMPIAELSSAKDLQRRVLKDQIESEYSEQEWSMSKLLFDLDRLINAEEKINEMLHTNESFRNSEKPNIGQKRFENTPTRSTACVYCDSPNHNSLSMCEDKKHHFSICPKRMGKESATAQQKRNAPAGTPPIVKHVKHDRGKTPQRQNCAVTSDIQTLPETEDREASSLCVSNTELTPRQNNVLLLTGVAKVRNEKSGKLQDIEILLDTGADRSFILRQLAEDLELPIMDKVDLSVYTFGDKFPKRQQYDVSRLQIWDALGDTHNLHLCKTDTITEKAKQVRLTPEDVEYLQKKSITLSKKEDTPVNPQILLGCDQLWPLLSTTSPQYMLPSGLMVIPSKLGYLLSGRQERSSDKQHQRRKSEDFNMARIGTLDTEDIDKWDHYWSLDSSGIEEFGGAKHEEKAHINTKILQFFNKTIERRQDGYYVRLPFKETCETLPTNKTLAYRRLISAWNMLKSNGDLLHQYHKGR</sequence>
<reference evidence="3 4" key="1">
    <citation type="submission" date="2013-05" db="EMBL/GenBank/DDBJ databases">
        <title>Draft genome of the parasitic nematode Anyclostoma ceylanicum.</title>
        <authorList>
            <person name="Mitreva M."/>
        </authorList>
    </citation>
    <scope>NUCLEOTIDE SEQUENCE [LARGE SCALE GENOMIC DNA]</scope>
</reference>
<feature type="region of interest" description="Disordered" evidence="1">
    <location>
        <begin position="191"/>
        <end position="221"/>
    </location>
</feature>
<gene>
    <name evidence="3" type="ORF">ANCCEY_13644</name>
</gene>
<dbReference type="GO" id="GO:0004190">
    <property type="term" value="F:aspartic-type endopeptidase activity"/>
    <property type="evidence" value="ECO:0007669"/>
    <property type="project" value="InterPro"/>
</dbReference>
<dbReference type="EMBL" id="KE125734">
    <property type="protein sequence ID" value="EPB67262.1"/>
    <property type="molecule type" value="Genomic_DNA"/>
</dbReference>
<dbReference type="AlphaFoldDB" id="A0A0D6LI10"/>
<evidence type="ECO:0000313" key="4">
    <source>
        <dbReference type="Proteomes" id="UP000054495"/>
    </source>
</evidence>
<evidence type="ECO:0000256" key="1">
    <source>
        <dbReference type="SAM" id="MobiDB-lite"/>
    </source>
</evidence>
<evidence type="ECO:0000313" key="3">
    <source>
        <dbReference type="EMBL" id="EPB67262.1"/>
    </source>
</evidence>
<dbReference type="Pfam" id="PF05585">
    <property type="entry name" value="DUF1758"/>
    <property type="match status" value="1"/>
</dbReference>
<evidence type="ECO:0000259" key="2">
    <source>
        <dbReference type="PROSITE" id="PS50175"/>
    </source>
</evidence>
<keyword evidence="4" id="KW-1185">Reference proteome</keyword>
<organism evidence="3 4">
    <name type="scientific">Ancylostoma ceylanicum</name>
    <dbReference type="NCBI Taxonomy" id="53326"/>
    <lineage>
        <taxon>Eukaryota</taxon>
        <taxon>Metazoa</taxon>
        <taxon>Ecdysozoa</taxon>
        <taxon>Nematoda</taxon>
        <taxon>Chromadorea</taxon>
        <taxon>Rhabditida</taxon>
        <taxon>Rhabditina</taxon>
        <taxon>Rhabditomorpha</taxon>
        <taxon>Strongyloidea</taxon>
        <taxon>Ancylostomatidae</taxon>
        <taxon>Ancylostomatinae</taxon>
        <taxon>Ancylostoma</taxon>
    </lineage>
</organism>
<dbReference type="GO" id="GO:0006508">
    <property type="term" value="P:proteolysis"/>
    <property type="evidence" value="ECO:0007669"/>
    <property type="project" value="InterPro"/>
</dbReference>
<dbReference type="PROSITE" id="PS00141">
    <property type="entry name" value="ASP_PROTEASE"/>
    <property type="match status" value="1"/>
</dbReference>